<keyword evidence="9" id="KW-0804">Transcription</keyword>
<evidence type="ECO:0000256" key="11">
    <source>
        <dbReference type="PIRSR" id="PIRSR602117-1"/>
    </source>
</evidence>
<dbReference type="InterPro" id="IPR024631">
    <property type="entry name" value="p53_C_Drosophila"/>
</dbReference>
<organism evidence="15 16">
    <name type="scientific">Drosophila lebanonensis</name>
    <name type="common">Fruit fly</name>
    <name type="synonym">Scaptodrosophila lebanonensis</name>
    <dbReference type="NCBI Taxonomy" id="7225"/>
    <lineage>
        <taxon>Eukaryota</taxon>
        <taxon>Metazoa</taxon>
        <taxon>Ecdysozoa</taxon>
        <taxon>Arthropoda</taxon>
        <taxon>Hexapoda</taxon>
        <taxon>Insecta</taxon>
        <taxon>Pterygota</taxon>
        <taxon>Neoptera</taxon>
        <taxon>Endopterygota</taxon>
        <taxon>Diptera</taxon>
        <taxon>Brachycera</taxon>
        <taxon>Muscomorpha</taxon>
        <taxon>Ephydroidea</taxon>
        <taxon>Drosophilidae</taxon>
        <taxon>Scaptodrosophila</taxon>
    </lineage>
</organism>
<feature type="domain" description="p53 DNA-binding" evidence="13">
    <location>
        <begin position="106"/>
        <end position="293"/>
    </location>
</feature>
<dbReference type="PRINTS" id="PR00386">
    <property type="entry name" value="P53SUPPRESSR"/>
</dbReference>
<dbReference type="PANTHER" id="PTHR11447">
    <property type="entry name" value="CELLULAR TUMOR ANTIGEN P53"/>
    <property type="match status" value="1"/>
</dbReference>
<dbReference type="GO" id="GO:0006915">
    <property type="term" value="P:apoptotic process"/>
    <property type="evidence" value="ECO:0007669"/>
    <property type="project" value="UniProtKB-KW"/>
</dbReference>
<feature type="domain" description="Transcription factor p53 C-terminal Drosophila" evidence="14">
    <location>
        <begin position="346"/>
        <end position="414"/>
    </location>
</feature>
<dbReference type="InterPro" id="IPR002117">
    <property type="entry name" value="p53_tumour_suppressor"/>
</dbReference>
<dbReference type="GO" id="GO:0005634">
    <property type="term" value="C:nucleus"/>
    <property type="evidence" value="ECO:0007669"/>
    <property type="project" value="UniProtKB-SubCell"/>
</dbReference>
<evidence type="ECO:0000313" key="15">
    <source>
        <dbReference type="Proteomes" id="UP000504634"/>
    </source>
</evidence>
<evidence type="ECO:0000256" key="6">
    <source>
        <dbReference type="ARBA" id="ARBA00023015"/>
    </source>
</evidence>
<dbReference type="GO" id="GO:0000978">
    <property type="term" value="F:RNA polymerase II cis-regulatory region sequence-specific DNA binding"/>
    <property type="evidence" value="ECO:0007669"/>
    <property type="project" value="TreeGrafter"/>
</dbReference>
<dbReference type="GO" id="GO:0046872">
    <property type="term" value="F:metal ion binding"/>
    <property type="evidence" value="ECO:0007669"/>
    <property type="project" value="UniProtKB-KW"/>
</dbReference>
<keyword evidence="8" id="KW-0010">Activator</keyword>
<dbReference type="InterPro" id="IPR008967">
    <property type="entry name" value="p53-like_TF_DNA-bd_sf"/>
</dbReference>
<name>A0A6J2T3C1_DROLE</name>
<proteinExistence type="inferred from homology"/>
<keyword evidence="15" id="KW-1185">Reference proteome</keyword>
<dbReference type="Gene3D" id="6.10.280.60">
    <property type="entry name" value="Transcription factor p53, C-terminal domain"/>
    <property type="match status" value="1"/>
</dbReference>
<evidence type="ECO:0000256" key="2">
    <source>
        <dbReference type="ARBA" id="ARBA00006167"/>
    </source>
</evidence>
<feature type="binding site" evidence="11">
    <location>
        <position position="246"/>
    </location>
    <ligand>
        <name>Zn(2+)</name>
        <dbReference type="ChEBI" id="CHEBI:29105"/>
    </ligand>
</feature>
<dbReference type="GO" id="GO:0000981">
    <property type="term" value="F:DNA-binding transcription factor activity, RNA polymerase II-specific"/>
    <property type="evidence" value="ECO:0007669"/>
    <property type="project" value="TreeGrafter"/>
</dbReference>
<dbReference type="Pfam" id="PF11619">
    <property type="entry name" value="P53_C"/>
    <property type="match status" value="1"/>
</dbReference>
<keyword evidence="7" id="KW-0238">DNA-binding</keyword>
<feature type="binding site" evidence="11">
    <location>
        <position position="250"/>
    </location>
    <ligand>
        <name>Zn(2+)</name>
        <dbReference type="ChEBI" id="CHEBI:29105"/>
    </ligand>
</feature>
<reference evidence="16" key="1">
    <citation type="submission" date="2025-08" db="UniProtKB">
        <authorList>
            <consortium name="RefSeq"/>
        </authorList>
    </citation>
    <scope>IDENTIFICATION</scope>
    <source>
        <strain evidence="16">11010-0011.00</strain>
        <tissue evidence="16">Whole body</tissue>
    </source>
</reference>
<protein>
    <submittedName>
        <fullName evidence="16">Cellular tumor antigen p53</fullName>
    </submittedName>
</protein>
<evidence type="ECO:0000256" key="8">
    <source>
        <dbReference type="ARBA" id="ARBA00023159"/>
    </source>
</evidence>
<feature type="binding site" evidence="11">
    <location>
        <position position="181"/>
    </location>
    <ligand>
        <name>Zn(2+)</name>
        <dbReference type="ChEBI" id="CHEBI:29105"/>
    </ligand>
</feature>
<evidence type="ECO:0000259" key="14">
    <source>
        <dbReference type="Pfam" id="PF11619"/>
    </source>
</evidence>
<dbReference type="RefSeq" id="XP_030370469.1">
    <property type="nucleotide sequence ID" value="XM_030514609.1"/>
</dbReference>
<gene>
    <name evidence="16" type="primary">LOC115621079</name>
</gene>
<dbReference type="OrthoDB" id="5915660at2759"/>
<feature type="binding site" evidence="11">
    <location>
        <position position="178"/>
    </location>
    <ligand>
        <name>Zn(2+)</name>
        <dbReference type="ChEBI" id="CHEBI:29105"/>
    </ligand>
</feature>
<dbReference type="SUPFAM" id="SSF49417">
    <property type="entry name" value="p53-like transcription factors"/>
    <property type="match status" value="1"/>
</dbReference>
<keyword evidence="6" id="KW-0805">Transcription regulation</keyword>
<keyword evidence="10" id="KW-0539">Nucleus</keyword>
<evidence type="ECO:0000313" key="16">
    <source>
        <dbReference type="RefSeq" id="XP_030370469.1"/>
    </source>
</evidence>
<dbReference type="Gene3D" id="2.60.40.720">
    <property type="match status" value="1"/>
</dbReference>
<dbReference type="AlphaFoldDB" id="A0A6J2T3C1"/>
<evidence type="ECO:0000256" key="9">
    <source>
        <dbReference type="ARBA" id="ARBA00023163"/>
    </source>
</evidence>
<evidence type="ECO:0000256" key="4">
    <source>
        <dbReference type="ARBA" id="ARBA00022723"/>
    </source>
</evidence>
<dbReference type="PANTHER" id="PTHR11447:SF16">
    <property type="entry name" value="P53 PROTEIN LONG FORM VARIANT 1"/>
    <property type="match status" value="1"/>
</dbReference>
<evidence type="ECO:0000256" key="1">
    <source>
        <dbReference type="ARBA" id="ARBA00004123"/>
    </source>
</evidence>
<evidence type="ECO:0000256" key="12">
    <source>
        <dbReference type="SAM" id="MobiDB-lite"/>
    </source>
</evidence>
<feature type="region of interest" description="Disordered" evidence="12">
    <location>
        <begin position="288"/>
        <end position="345"/>
    </location>
</feature>
<dbReference type="CDD" id="cd08367">
    <property type="entry name" value="P53"/>
    <property type="match status" value="1"/>
</dbReference>
<feature type="compositionally biased region" description="Polar residues" evidence="12">
    <location>
        <begin position="37"/>
        <end position="47"/>
    </location>
</feature>
<dbReference type="GeneID" id="115621079"/>
<evidence type="ECO:0000256" key="10">
    <source>
        <dbReference type="ARBA" id="ARBA00023242"/>
    </source>
</evidence>
<dbReference type="InterPro" id="IPR038163">
    <property type="entry name" value="Dro_p53_C_sf"/>
</dbReference>
<evidence type="ECO:0000256" key="3">
    <source>
        <dbReference type="ARBA" id="ARBA00022703"/>
    </source>
</evidence>
<comment type="similarity">
    <text evidence="2">Belongs to the p53 family.</text>
</comment>
<comment type="subcellular location">
    <subcellularLocation>
        <location evidence="1">Nucleus</location>
    </subcellularLocation>
</comment>
<evidence type="ECO:0000259" key="13">
    <source>
        <dbReference type="Pfam" id="PF00870"/>
    </source>
</evidence>
<dbReference type="InterPro" id="IPR012346">
    <property type="entry name" value="p53/RUNT-type_TF_DNA-bd_sf"/>
</dbReference>
<keyword evidence="5 11" id="KW-0862">Zinc</keyword>
<accession>A0A6J2T3C1</accession>
<keyword evidence="3" id="KW-0053">Apoptosis</keyword>
<dbReference type="Pfam" id="PF00870">
    <property type="entry name" value="P53"/>
    <property type="match status" value="1"/>
</dbReference>
<evidence type="ECO:0000256" key="7">
    <source>
        <dbReference type="ARBA" id="ARBA00023125"/>
    </source>
</evidence>
<dbReference type="Proteomes" id="UP000504634">
    <property type="component" value="Unplaced"/>
</dbReference>
<sequence length="414" mass="46591">MYIAQSMSWHKVSAYSDNELEIVDDEREGATVVNEAENGSDSTIEDNSSIDHAAGDNIDPLSPNESLAYLQGLHSGNLMQFSQQSALQELMLQDMKPHIDTLPTLENHNNGGYEFGMVLKEPPRSHWMFSVPLNKLYIRMNKTFNIDVEFKAKLPIQPLNLRAFLCFVKEVSGPVLRCQNHLSTDSAKGNPKFHESLLRCANPATMYCGTSSGKSIVERYSVLVPLNQRPSQGGHVRQTLAFEFTCQNSCFGRKETCLVFCLENASGDILGQQILHVKICTCPKRDRNQDERNLQSQKRKMPSAAMSEDEEVEVSGTKSRRQNTSHLKEEIDSNDSSEMDLTMPPNWDLSSTSEGGYRLVIDFPKKGLLLQSIEGMIEKTATEILLSTQKNESQFLHQHVNNLLDLKKYAMKLP</sequence>
<dbReference type="InterPro" id="IPR011615">
    <property type="entry name" value="p53_DNA-bd"/>
</dbReference>
<comment type="cofactor">
    <cofactor evidence="11">
        <name>Zn(2+)</name>
        <dbReference type="ChEBI" id="CHEBI:29105"/>
    </cofactor>
    <text evidence="11">Binds 1 zinc ion per subunit.</text>
</comment>
<keyword evidence="4 11" id="KW-0479">Metal-binding</keyword>
<evidence type="ECO:0000256" key="5">
    <source>
        <dbReference type="ARBA" id="ARBA00022833"/>
    </source>
</evidence>
<feature type="region of interest" description="Disordered" evidence="12">
    <location>
        <begin position="36"/>
        <end position="55"/>
    </location>
</feature>